<proteinExistence type="inferred from homology"/>
<comment type="similarity">
    <text evidence="3">Belongs to the acetyltransferase YopJ family.</text>
</comment>
<dbReference type="Proteomes" id="UP000238261">
    <property type="component" value="Unassembled WGS sequence"/>
</dbReference>
<dbReference type="EMBL" id="MDEG01000051">
    <property type="protein sequence ID" value="PPU92869.1"/>
    <property type="molecule type" value="Genomic_DNA"/>
</dbReference>
<evidence type="ECO:0000256" key="1">
    <source>
        <dbReference type="ARBA" id="ARBA00022679"/>
    </source>
</evidence>
<gene>
    <name evidence="7" type="ORF">XhyaCFBP1156_20910</name>
</gene>
<feature type="compositionally biased region" description="Basic and acidic residues" evidence="6">
    <location>
        <begin position="8"/>
        <end position="17"/>
    </location>
</feature>
<evidence type="ECO:0000256" key="2">
    <source>
        <dbReference type="ARBA" id="ARBA00023315"/>
    </source>
</evidence>
<evidence type="ECO:0000313" key="7">
    <source>
        <dbReference type="EMBL" id="PPU92869.1"/>
    </source>
</evidence>
<organism evidence="7 8">
    <name type="scientific">Xanthomonas hyacinthi</name>
    <dbReference type="NCBI Taxonomy" id="56455"/>
    <lineage>
        <taxon>Bacteria</taxon>
        <taxon>Pseudomonadati</taxon>
        <taxon>Pseudomonadota</taxon>
        <taxon>Gammaproteobacteria</taxon>
        <taxon>Lysobacterales</taxon>
        <taxon>Lysobacteraceae</taxon>
        <taxon>Xanthomonas</taxon>
    </lineage>
</organism>
<evidence type="ECO:0000256" key="3">
    <source>
        <dbReference type="ARBA" id="ARBA00023785"/>
    </source>
</evidence>
<protein>
    <recommendedName>
        <fullName evidence="9">Avirulence protein</fullName>
    </recommendedName>
</protein>
<evidence type="ECO:0000256" key="6">
    <source>
        <dbReference type="SAM" id="MobiDB-lite"/>
    </source>
</evidence>
<keyword evidence="8" id="KW-1185">Reference proteome</keyword>
<comment type="catalytic activity">
    <reaction evidence="4">
        <text>L-threonyl-[protein] + acetyl-CoA = O-acetyl-L-threonyl-[protein] + CoA</text>
        <dbReference type="Rhea" id="RHEA:65340"/>
        <dbReference type="Rhea" id="RHEA-COMP:11060"/>
        <dbReference type="Rhea" id="RHEA-COMP:16780"/>
        <dbReference type="ChEBI" id="CHEBI:30013"/>
        <dbReference type="ChEBI" id="CHEBI:57287"/>
        <dbReference type="ChEBI" id="CHEBI:57288"/>
        <dbReference type="ChEBI" id="CHEBI:141025"/>
    </reaction>
    <physiologicalReaction direction="left-to-right" evidence="4">
        <dbReference type="Rhea" id="RHEA:65341"/>
    </physiologicalReaction>
</comment>
<accession>A0A2S7ENE8</accession>
<comment type="catalytic activity">
    <reaction evidence="5">
        <text>L-seryl-[protein] + acetyl-CoA = O-acetyl-L-seryl-[protein] + CoA</text>
        <dbReference type="Rhea" id="RHEA:59392"/>
        <dbReference type="Rhea" id="RHEA-COMP:9863"/>
        <dbReference type="Rhea" id="RHEA-COMP:15352"/>
        <dbReference type="ChEBI" id="CHEBI:29999"/>
        <dbReference type="ChEBI" id="CHEBI:57287"/>
        <dbReference type="ChEBI" id="CHEBI:57288"/>
        <dbReference type="ChEBI" id="CHEBI:141128"/>
    </reaction>
    <physiologicalReaction direction="left-to-right" evidence="5">
        <dbReference type="Rhea" id="RHEA:59393"/>
    </physiologicalReaction>
</comment>
<reference evidence="8" key="1">
    <citation type="submission" date="2016-08" db="EMBL/GenBank/DDBJ databases">
        <authorList>
            <person name="Merda D."/>
            <person name="Briand M."/>
            <person name="Taghouti G."/>
            <person name="Carrere S."/>
            <person name="Gouzy J."/>
            <person name="Portier P."/>
            <person name="Jacques M.-A."/>
            <person name="Fischer-Le Saux M."/>
        </authorList>
    </citation>
    <scope>NUCLEOTIDE SEQUENCE [LARGE SCALE GENOMIC DNA]</scope>
    <source>
        <strain evidence="8">CFBP1156</strain>
    </source>
</reference>
<dbReference type="NCBIfam" id="NF041334">
    <property type="entry name" value="XopJ"/>
    <property type="match status" value="1"/>
</dbReference>
<evidence type="ECO:0000256" key="5">
    <source>
        <dbReference type="ARBA" id="ARBA00048662"/>
    </source>
</evidence>
<keyword evidence="2" id="KW-0012">Acyltransferase</keyword>
<comment type="caution">
    <text evidence="7">The sequence shown here is derived from an EMBL/GenBank/DDBJ whole genome shotgun (WGS) entry which is preliminary data.</text>
</comment>
<feature type="region of interest" description="Disordered" evidence="6">
    <location>
        <begin position="1"/>
        <end position="44"/>
    </location>
</feature>
<dbReference type="GO" id="GO:0016746">
    <property type="term" value="F:acyltransferase activity"/>
    <property type="evidence" value="ECO:0007669"/>
    <property type="project" value="UniProtKB-KW"/>
</dbReference>
<evidence type="ECO:0008006" key="9">
    <source>
        <dbReference type="Google" id="ProtNLM"/>
    </source>
</evidence>
<dbReference type="AlphaFoldDB" id="A0A2S7ENE8"/>
<evidence type="ECO:0000313" key="8">
    <source>
        <dbReference type="Proteomes" id="UP000238261"/>
    </source>
</evidence>
<name>A0A2S7ENE8_9XANT</name>
<sequence>MAGSPEHYAAHATEHTRFTQTENVPAAPASGEDAPGTSRSAPPLRAEFLNLPPRAGKKAQALSEALERPNINPELAHYAQRVLATVTHSQPTREISNLDAKNLAILVRTYNAKYPGLNLGYAKSPAEFRATLAATHEPSWRSISILDSKGSHRIAIDVRTHDDGRKSLLVMETAQALKRGKNNEPLILNGYQEFISDLNDEFGDSASMAIIDVAAQKSKIGCQQFCLDFTLHAFHKSNFFDDLHQRLHDYGQCFADGDRAEHINGMEYIQGVEILPAIFYKHAESRASIDRVLEKQPDIAGTDVSTNRYGAAETLHERVRAFGIKRDARPYSMSIEASRIRKIREAIESDPGP</sequence>
<evidence type="ECO:0000256" key="4">
    <source>
        <dbReference type="ARBA" id="ARBA00048364"/>
    </source>
</evidence>
<dbReference type="Pfam" id="PF03421">
    <property type="entry name" value="Acetyltransf_14"/>
    <property type="match status" value="1"/>
</dbReference>
<dbReference type="InterPro" id="IPR005083">
    <property type="entry name" value="YopJ-like"/>
</dbReference>
<dbReference type="InterPro" id="IPR053633">
    <property type="entry name" value="Ser/Thr_acetyltransferase"/>
</dbReference>
<keyword evidence="1" id="KW-0808">Transferase</keyword>